<dbReference type="Proteomes" id="UP000034085">
    <property type="component" value="Plasmid"/>
</dbReference>
<dbReference type="EMBL" id="CP011133">
    <property type="protein sequence ID" value="AKE62290.1"/>
    <property type="molecule type" value="Genomic_DNA"/>
</dbReference>
<geneLocation type="plasmid" evidence="2">
    <name>unnamed</name>
</geneLocation>
<feature type="region of interest" description="Disordered" evidence="1">
    <location>
        <begin position="75"/>
        <end position="101"/>
    </location>
</feature>
<protein>
    <submittedName>
        <fullName evidence="2">Uncharacterized protein</fullName>
    </submittedName>
</protein>
<feature type="compositionally biased region" description="Polar residues" evidence="1">
    <location>
        <begin position="75"/>
        <end position="88"/>
    </location>
</feature>
<name>A0A0F6RIT3_CITAM</name>
<sequence length="101" mass="11285">MDLQKFVDEHAANTKNTLSVADYSDMQSYFNKLLELVANQQLPQETAVTELLKMITEVNQGDIQVFRRRIMFPEQTLNGGNWPSKTGNPSGGNRGNAPTRG</sequence>
<dbReference type="PATRIC" id="fig|1261127.3.peg.5715"/>
<accession>A0A0F6RIT3</accession>
<reference evidence="2 3" key="1">
    <citation type="submission" date="2015-03" db="EMBL/GenBank/DDBJ databases">
        <title>Complete genome sequence of Citrobacter amalonaticus Y19.</title>
        <authorList>
            <person name="Park S."/>
        </authorList>
    </citation>
    <scope>NUCLEOTIDE SEQUENCE [LARGE SCALE GENOMIC DNA]</scope>
    <source>
        <strain evidence="2 3">Y19</strain>
        <plasmid evidence="3">Plasmid</plasmid>
    </source>
</reference>
<dbReference type="AlphaFoldDB" id="A0A0F6RIT3"/>
<gene>
    <name evidence="2" type="ORF">F384_27530</name>
</gene>
<dbReference type="KEGG" id="cama:F384_27530"/>
<keyword evidence="2" id="KW-0614">Plasmid</keyword>
<evidence type="ECO:0000256" key="1">
    <source>
        <dbReference type="SAM" id="MobiDB-lite"/>
    </source>
</evidence>
<dbReference type="RefSeq" id="WP_046499377.1">
    <property type="nucleotide sequence ID" value="NZ_CP011133.1"/>
</dbReference>
<evidence type="ECO:0000313" key="3">
    <source>
        <dbReference type="Proteomes" id="UP000034085"/>
    </source>
</evidence>
<organism evidence="2 3">
    <name type="scientific">Citrobacter amalonaticus Y19</name>
    <dbReference type="NCBI Taxonomy" id="1261127"/>
    <lineage>
        <taxon>Bacteria</taxon>
        <taxon>Pseudomonadati</taxon>
        <taxon>Pseudomonadota</taxon>
        <taxon>Gammaproteobacteria</taxon>
        <taxon>Enterobacterales</taxon>
        <taxon>Enterobacteriaceae</taxon>
        <taxon>Citrobacter</taxon>
    </lineage>
</organism>
<evidence type="ECO:0000313" key="2">
    <source>
        <dbReference type="EMBL" id="AKE62290.1"/>
    </source>
</evidence>
<dbReference type="HOGENOM" id="CLU_2286497_0_0_6"/>
<proteinExistence type="predicted"/>